<feature type="chain" id="PRO_5006646363" evidence="1">
    <location>
        <begin position="24"/>
        <end position="310"/>
    </location>
</feature>
<evidence type="ECO:0000313" key="2">
    <source>
        <dbReference type="EMBL" id="KPK62869.1"/>
    </source>
</evidence>
<dbReference type="AlphaFoldDB" id="A0A0S8FQ84"/>
<organism evidence="2 3">
    <name type="scientific">candidate division WOR_3 bacterium SM23_42</name>
    <dbReference type="NCBI Taxonomy" id="1703779"/>
    <lineage>
        <taxon>Bacteria</taxon>
        <taxon>Bacteria division WOR-3</taxon>
    </lineage>
</organism>
<protein>
    <submittedName>
        <fullName evidence="2">Uncharacterized protein</fullName>
    </submittedName>
</protein>
<evidence type="ECO:0000256" key="1">
    <source>
        <dbReference type="SAM" id="SignalP"/>
    </source>
</evidence>
<reference evidence="2 3" key="1">
    <citation type="journal article" date="2015" name="Microbiome">
        <title>Genomic resolution of linkages in carbon, nitrogen, and sulfur cycling among widespread estuary sediment bacteria.</title>
        <authorList>
            <person name="Baker B.J."/>
            <person name="Lazar C.S."/>
            <person name="Teske A.P."/>
            <person name="Dick G.J."/>
        </authorList>
    </citation>
    <scope>NUCLEOTIDE SEQUENCE [LARGE SCALE GENOMIC DNA]</scope>
    <source>
        <strain evidence="2">SM23_42</strain>
    </source>
</reference>
<keyword evidence="1" id="KW-0732">Signal</keyword>
<gene>
    <name evidence="2" type="ORF">AMJ83_09350</name>
</gene>
<name>A0A0S8FQ84_UNCW3</name>
<dbReference type="STRING" id="1703779.AMJ83_09350"/>
<comment type="caution">
    <text evidence="2">The sequence shown here is derived from an EMBL/GenBank/DDBJ whole genome shotgun (WGS) entry which is preliminary data.</text>
</comment>
<sequence length="310" mass="36062">MKLYLLLLSFAALLLNCMKTVVVKVDKIETVYIGSIYQDIYREIPSSASFGGRSELKIGHTLTEPVFMEYFLQRHGLHELLNDLEFDFVITDTVVYGQEYFNIPKSMGYGIKNYEGIRFAIVSKDKDTLTIEDEVELSLIRERSDVLWVIDTKLLDLDPTAITFYINKRALTDTSMSPMKEKIDTARISKIEKFKDKIEKELGRKVNVAGRLDDHLFSTVAEKEGVDMIIYPENLFQRVIEADTMSLLELMHNVAFEMRFKKTEMNDEDILEVCVEKGYTKWGSIKESNIVLIVDETEGRHIFDYYYWKE</sequence>
<accession>A0A0S8FQ84</accession>
<proteinExistence type="predicted"/>
<dbReference type="Proteomes" id="UP000051373">
    <property type="component" value="Unassembled WGS sequence"/>
</dbReference>
<dbReference type="EMBL" id="LJUJ01000023">
    <property type="protein sequence ID" value="KPK62869.1"/>
    <property type="molecule type" value="Genomic_DNA"/>
</dbReference>
<evidence type="ECO:0000313" key="3">
    <source>
        <dbReference type="Proteomes" id="UP000051373"/>
    </source>
</evidence>
<feature type="signal peptide" evidence="1">
    <location>
        <begin position="1"/>
        <end position="23"/>
    </location>
</feature>